<dbReference type="EMBL" id="JBANQN010000007">
    <property type="protein sequence ID" value="KAK6785135.1"/>
    <property type="molecule type" value="Genomic_DNA"/>
</dbReference>
<dbReference type="GO" id="GO:0008289">
    <property type="term" value="F:lipid binding"/>
    <property type="evidence" value="ECO:0007669"/>
    <property type="project" value="InterPro"/>
</dbReference>
<feature type="transmembrane region" description="Helical" evidence="2">
    <location>
        <begin position="122"/>
        <end position="140"/>
    </location>
</feature>
<evidence type="ECO:0000256" key="2">
    <source>
        <dbReference type="SAM" id="Phobius"/>
    </source>
</evidence>
<dbReference type="GO" id="GO:0006869">
    <property type="term" value="P:lipid transport"/>
    <property type="evidence" value="ECO:0007669"/>
    <property type="project" value="InterPro"/>
</dbReference>
<accession>A0AAN8TC82</accession>
<dbReference type="InterPro" id="IPR000528">
    <property type="entry name" value="Plant_nsLTP"/>
</dbReference>
<keyword evidence="2" id="KW-0472">Membrane</keyword>
<proteinExistence type="inferred from homology"/>
<keyword evidence="5" id="KW-1185">Reference proteome</keyword>
<feature type="chain" id="PRO_5042863052" evidence="3">
    <location>
        <begin position="25"/>
        <end position="141"/>
    </location>
</feature>
<dbReference type="InterPro" id="IPR036312">
    <property type="entry name" value="Bifun_inhib/LTP/seed_sf"/>
</dbReference>
<name>A0AAN8TC82_SOLBU</name>
<sequence>MTTKYLLVFITLIVLVVLISPCTACNKDPICKDVNARFKTCERFVVGITSLPTLTCCNNLIIMNDNVKCEYDGVRRYCSCIVDFSNSHDHLPYLQERIEQLYIFCDVHLSFPISERMDCSKYFYKLSPQFLLSIFYFILFS</sequence>
<reference evidence="4 5" key="1">
    <citation type="submission" date="2024-02" db="EMBL/GenBank/DDBJ databases">
        <title>de novo genome assembly of Solanum bulbocastanum strain 11H21.</title>
        <authorList>
            <person name="Hosaka A.J."/>
        </authorList>
    </citation>
    <scope>NUCLEOTIDE SEQUENCE [LARGE SCALE GENOMIC DNA]</scope>
    <source>
        <tissue evidence="4">Young leaves</tissue>
    </source>
</reference>
<keyword evidence="3" id="KW-0732">Signal</keyword>
<comment type="similarity">
    <text evidence="1">Belongs to the plant LTP family.</text>
</comment>
<feature type="signal peptide" evidence="3">
    <location>
        <begin position="1"/>
        <end position="24"/>
    </location>
</feature>
<dbReference type="Proteomes" id="UP001371456">
    <property type="component" value="Unassembled WGS sequence"/>
</dbReference>
<dbReference type="AlphaFoldDB" id="A0AAN8TC82"/>
<comment type="caution">
    <text evidence="4">The sequence shown here is derived from an EMBL/GenBank/DDBJ whole genome shotgun (WGS) entry which is preliminary data.</text>
</comment>
<dbReference type="SUPFAM" id="SSF47699">
    <property type="entry name" value="Bifunctional inhibitor/lipid-transfer protein/seed storage 2S albumin"/>
    <property type="match status" value="1"/>
</dbReference>
<dbReference type="PANTHER" id="PTHR33076">
    <property type="entry name" value="NON-SPECIFIC LIPID-TRANSFER PROTEIN 2-RELATED"/>
    <property type="match status" value="1"/>
</dbReference>
<protein>
    <submittedName>
        <fullName evidence="4">Uncharacterized protein</fullName>
    </submittedName>
</protein>
<organism evidence="4 5">
    <name type="scientific">Solanum bulbocastanum</name>
    <name type="common">Wild potato</name>
    <dbReference type="NCBI Taxonomy" id="147425"/>
    <lineage>
        <taxon>Eukaryota</taxon>
        <taxon>Viridiplantae</taxon>
        <taxon>Streptophyta</taxon>
        <taxon>Embryophyta</taxon>
        <taxon>Tracheophyta</taxon>
        <taxon>Spermatophyta</taxon>
        <taxon>Magnoliopsida</taxon>
        <taxon>eudicotyledons</taxon>
        <taxon>Gunneridae</taxon>
        <taxon>Pentapetalae</taxon>
        <taxon>asterids</taxon>
        <taxon>lamiids</taxon>
        <taxon>Solanales</taxon>
        <taxon>Solanaceae</taxon>
        <taxon>Solanoideae</taxon>
        <taxon>Solaneae</taxon>
        <taxon>Solanum</taxon>
    </lineage>
</organism>
<evidence type="ECO:0000256" key="1">
    <source>
        <dbReference type="ARBA" id="ARBA00009748"/>
    </source>
</evidence>
<gene>
    <name evidence="4" type="ORF">RDI58_018590</name>
</gene>
<keyword evidence="2" id="KW-1133">Transmembrane helix</keyword>
<keyword evidence="2" id="KW-0812">Transmembrane</keyword>
<evidence type="ECO:0000313" key="4">
    <source>
        <dbReference type="EMBL" id="KAK6785135.1"/>
    </source>
</evidence>
<evidence type="ECO:0000256" key="3">
    <source>
        <dbReference type="SAM" id="SignalP"/>
    </source>
</evidence>
<dbReference type="Gene3D" id="1.10.110.10">
    <property type="entry name" value="Plant lipid-transfer and hydrophobic proteins"/>
    <property type="match status" value="1"/>
</dbReference>
<evidence type="ECO:0000313" key="5">
    <source>
        <dbReference type="Proteomes" id="UP001371456"/>
    </source>
</evidence>